<evidence type="ECO:0000256" key="5">
    <source>
        <dbReference type="ARBA" id="ARBA00022692"/>
    </source>
</evidence>
<feature type="transmembrane region" description="Helical" evidence="8">
    <location>
        <begin position="89"/>
        <end position="110"/>
    </location>
</feature>
<proteinExistence type="inferred from homology"/>
<feature type="transmembrane region" description="Helical" evidence="8">
    <location>
        <begin position="202"/>
        <end position="226"/>
    </location>
</feature>
<dbReference type="PANTHER" id="PTHR23502">
    <property type="entry name" value="MAJOR FACILITATOR SUPERFAMILY"/>
    <property type="match status" value="1"/>
</dbReference>
<dbReference type="PROSITE" id="PS50850">
    <property type="entry name" value="MFS"/>
    <property type="match status" value="1"/>
</dbReference>
<evidence type="ECO:0000313" key="11">
    <source>
        <dbReference type="Proteomes" id="UP001500843"/>
    </source>
</evidence>
<keyword evidence="7 8" id="KW-0472">Membrane</keyword>
<feature type="transmembrane region" description="Helical" evidence="8">
    <location>
        <begin position="63"/>
        <end position="83"/>
    </location>
</feature>
<dbReference type="NCBIfam" id="TIGR00710">
    <property type="entry name" value="efflux_Bcr_CflA"/>
    <property type="match status" value="1"/>
</dbReference>
<feature type="transmembrane region" description="Helical" evidence="8">
    <location>
        <begin position="294"/>
        <end position="320"/>
    </location>
</feature>
<dbReference type="InterPro" id="IPR020846">
    <property type="entry name" value="MFS_dom"/>
</dbReference>
<comment type="subcellular location">
    <subcellularLocation>
        <location evidence="1">Cell membrane</location>
        <topology evidence="1">Multi-pass membrane protein</topology>
    </subcellularLocation>
</comment>
<name>A0ABP8WMY4_9MICO</name>
<feature type="domain" description="Major facilitator superfamily (MFS) profile" evidence="9">
    <location>
        <begin position="1"/>
        <end position="378"/>
    </location>
</feature>
<organism evidence="10 11">
    <name type="scientific">Promicromonospora umidemergens</name>
    <dbReference type="NCBI Taxonomy" id="629679"/>
    <lineage>
        <taxon>Bacteria</taxon>
        <taxon>Bacillati</taxon>
        <taxon>Actinomycetota</taxon>
        <taxon>Actinomycetes</taxon>
        <taxon>Micrococcales</taxon>
        <taxon>Promicromonosporaceae</taxon>
        <taxon>Promicromonospora</taxon>
    </lineage>
</organism>
<dbReference type="InterPro" id="IPR004812">
    <property type="entry name" value="Efflux_drug-R_Bcr/CmlA"/>
</dbReference>
<sequence>MLGALACLPALTVDMYLPALPQVASDLGGSDALAQLTVSCMLVGGALGQLVIGPLTDRFGRRLPLMIGIGMHVLVSLACAVVDDMYMLIGLRLVQGFFNSAASVAAMATVRDRFVGAEAARMLSRLMLVIGVAPMLAPSLGSIVLEAFAWRWIFVVLALIGAALAVIVFFVMPETNPVARRTTGGASSVLRGYRTLLRDKHFMALALIPGLGMGVVMSYVVGSPFVFQQGYGLTHGQFSLLFAINGLGLVLSAQVNASLVRRVAPIRLLRTAIVAQVVMSVLLVVIAVTQLGGLIGLLVALWLVLAFQGLIPANASALALSRHGEIAGTSAAMIGAVQSLLAGLVSPIVGLLGSDTVAMSAVMLGSGLTAFVVLASATPAYRKGGWHTPI</sequence>
<feature type="transmembrane region" description="Helical" evidence="8">
    <location>
        <begin position="122"/>
        <end position="143"/>
    </location>
</feature>
<gene>
    <name evidence="10" type="ORF">GCM10023198_09420</name>
</gene>
<dbReference type="InterPro" id="IPR036259">
    <property type="entry name" value="MFS_trans_sf"/>
</dbReference>
<keyword evidence="11" id="KW-1185">Reference proteome</keyword>
<dbReference type="CDD" id="cd17320">
    <property type="entry name" value="MFS_MdfA_MDR_like"/>
    <property type="match status" value="1"/>
</dbReference>
<dbReference type="Gene3D" id="1.20.1720.10">
    <property type="entry name" value="Multidrug resistance protein D"/>
    <property type="match status" value="1"/>
</dbReference>
<accession>A0ABP8WMY4</accession>
<comment type="similarity">
    <text evidence="2">Belongs to the major facilitator superfamily. Bcr/CmlA family.</text>
</comment>
<feature type="transmembrane region" description="Helical" evidence="8">
    <location>
        <begin position="35"/>
        <end position="56"/>
    </location>
</feature>
<reference evidence="11" key="1">
    <citation type="journal article" date="2019" name="Int. J. Syst. Evol. Microbiol.">
        <title>The Global Catalogue of Microorganisms (GCM) 10K type strain sequencing project: providing services to taxonomists for standard genome sequencing and annotation.</title>
        <authorList>
            <consortium name="The Broad Institute Genomics Platform"/>
            <consortium name="The Broad Institute Genome Sequencing Center for Infectious Disease"/>
            <person name="Wu L."/>
            <person name="Ma J."/>
        </authorList>
    </citation>
    <scope>NUCLEOTIDE SEQUENCE [LARGE SCALE GENOMIC DNA]</scope>
    <source>
        <strain evidence="11">JCM 17975</strain>
    </source>
</reference>
<feature type="transmembrane region" description="Helical" evidence="8">
    <location>
        <begin position="332"/>
        <end position="352"/>
    </location>
</feature>
<dbReference type="EMBL" id="BAABHM010000006">
    <property type="protein sequence ID" value="GAA4692459.1"/>
    <property type="molecule type" value="Genomic_DNA"/>
</dbReference>
<feature type="transmembrane region" description="Helical" evidence="8">
    <location>
        <begin position="358"/>
        <end position="377"/>
    </location>
</feature>
<evidence type="ECO:0000256" key="7">
    <source>
        <dbReference type="ARBA" id="ARBA00023136"/>
    </source>
</evidence>
<evidence type="ECO:0000259" key="9">
    <source>
        <dbReference type="PROSITE" id="PS50850"/>
    </source>
</evidence>
<evidence type="ECO:0000256" key="1">
    <source>
        <dbReference type="ARBA" id="ARBA00004651"/>
    </source>
</evidence>
<keyword evidence="5 8" id="KW-0812">Transmembrane</keyword>
<dbReference type="PANTHER" id="PTHR23502:SF132">
    <property type="entry name" value="POLYAMINE TRANSPORTER 2-RELATED"/>
    <property type="match status" value="1"/>
</dbReference>
<dbReference type="Pfam" id="PF07690">
    <property type="entry name" value="MFS_1"/>
    <property type="match status" value="1"/>
</dbReference>
<keyword evidence="4" id="KW-1003">Cell membrane</keyword>
<protein>
    <submittedName>
        <fullName evidence="10">Multidrug effflux MFS transporter</fullName>
    </submittedName>
</protein>
<feature type="transmembrane region" description="Helical" evidence="8">
    <location>
        <begin position="238"/>
        <end position="256"/>
    </location>
</feature>
<evidence type="ECO:0000313" key="10">
    <source>
        <dbReference type="EMBL" id="GAA4692459.1"/>
    </source>
</evidence>
<evidence type="ECO:0000256" key="2">
    <source>
        <dbReference type="ARBA" id="ARBA00006236"/>
    </source>
</evidence>
<keyword evidence="3" id="KW-0813">Transport</keyword>
<evidence type="ECO:0000256" key="8">
    <source>
        <dbReference type="SAM" id="Phobius"/>
    </source>
</evidence>
<dbReference type="SUPFAM" id="SSF103473">
    <property type="entry name" value="MFS general substrate transporter"/>
    <property type="match status" value="1"/>
</dbReference>
<feature type="transmembrane region" description="Helical" evidence="8">
    <location>
        <begin position="268"/>
        <end position="288"/>
    </location>
</feature>
<dbReference type="Proteomes" id="UP001500843">
    <property type="component" value="Unassembled WGS sequence"/>
</dbReference>
<dbReference type="InterPro" id="IPR011701">
    <property type="entry name" value="MFS"/>
</dbReference>
<feature type="transmembrane region" description="Helical" evidence="8">
    <location>
        <begin position="149"/>
        <end position="171"/>
    </location>
</feature>
<evidence type="ECO:0000256" key="3">
    <source>
        <dbReference type="ARBA" id="ARBA00022448"/>
    </source>
</evidence>
<comment type="caution">
    <text evidence="10">The sequence shown here is derived from an EMBL/GenBank/DDBJ whole genome shotgun (WGS) entry which is preliminary data.</text>
</comment>
<evidence type="ECO:0000256" key="4">
    <source>
        <dbReference type="ARBA" id="ARBA00022475"/>
    </source>
</evidence>
<evidence type="ECO:0000256" key="6">
    <source>
        <dbReference type="ARBA" id="ARBA00022989"/>
    </source>
</evidence>
<keyword evidence="6 8" id="KW-1133">Transmembrane helix</keyword>